<proteinExistence type="predicted"/>
<organism evidence="1 2">
    <name type="scientific">Parascaris univalens</name>
    <name type="common">Nematode worm</name>
    <dbReference type="NCBI Taxonomy" id="6257"/>
    <lineage>
        <taxon>Eukaryota</taxon>
        <taxon>Metazoa</taxon>
        <taxon>Ecdysozoa</taxon>
        <taxon>Nematoda</taxon>
        <taxon>Chromadorea</taxon>
        <taxon>Rhabditida</taxon>
        <taxon>Spirurina</taxon>
        <taxon>Ascaridomorpha</taxon>
        <taxon>Ascaridoidea</taxon>
        <taxon>Ascarididae</taxon>
        <taxon>Parascaris</taxon>
    </lineage>
</organism>
<protein>
    <submittedName>
        <fullName evidence="2">Ovule protein</fullName>
    </submittedName>
</protein>
<dbReference type="Proteomes" id="UP000887569">
    <property type="component" value="Unplaced"/>
</dbReference>
<dbReference type="WBParaSite" id="PgB12X_g048_t01">
    <property type="protein sequence ID" value="PgB12X_g048_t01"/>
    <property type="gene ID" value="PgB12X_g048"/>
</dbReference>
<name>A0A914ZV46_PARUN</name>
<sequence length="65" mass="7776">YKYSPMTVASDLFPSFVPQRIIHTPFLLNFALSSIPKWFRLHMCAVELFQREETTLMWSIFVVFF</sequence>
<evidence type="ECO:0000313" key="1">
    <source>
        <dbReference type="Proteomes" id="UP000887569"/>
    </source>
</evidence>
<keyword evidence="1" id="KW-1185">Reference proteome</keyword>
<dbReference type="AlphaFoldDB" id="A0A914ZV46"/>
<evidence type="ECO:0000313" key="2">
    <source>
        <dbReference type="WBParaSite" id="PgB12X_g048_t01"/>
    </source>
</evidence>
<reference evidence="2" key="1">
    <citation type="submission" date="2022-11" db="UniProtKB">
        <authorList>
            <consortium name="WormBaseParasite"/>
        </authorList>
    </citation>
    <scope>IDENTIFICATION</scope>
</reference>
<accession>A0A914ZV46</accession>